<dbReference type="PROSITE" id="PS00110">
    <property type="entry name" value="PYRUVATE_KINASE"/>
    <property type="match status" value="1"/>
</dbReference>
<comment type="cofactor">
    <cofactor evidence="2">
        <name>K(+)</name>
        <dbReference type="ChEBI" id="CHEBI:29103"/>
    </cofactor>
</comment>
<dbReference type="InterPro" id="IPR015793">
    <property type="entry name" value="Pyrv_Knase_brl"/>
</dbReference>
<accession>A0ABC8JM50</accession>
<dbReference type="GO" id="GO:0005524">
    <property type="term" value="F:ATP binding"/>
    <property type="evidence" value="ECO:0007669"/>
    <property type="project" value="UniProtKB-KW"/>
</dbReference>
<dbReference type="InterPro" id="IPR015806">
    <property type="entry name" value="Pyrv_Knase_insert_dom_sf"/>
</dbReference>
<evidence type="ECO:0000259" key="22">
    <source>
        <dbReference type="Pfam" id="PF00224"/>
    </source>
</evidence>
<evidence type="ECO:0000256" key="3">
    <source>
        <dbReference type="ARBA" id="ARBA00004470"/>
    </source>
</evidence>
<keyword evidence="12 21" id="KW-0418">Kinase</keyword>
<keyword evidence="11" id="KW-0547">Nucleotide-binding</keyword>
<evidence type="ECO:0000256" key="19">
    <source>
        <dbReference type="ARBA" id="ARBA00048152"/>
    </source>
</evidence>
<evidence type="ECO:0000256" key="20">
    <source>
        <dbReference type="ARBA" id="ARBA00063009"/>
    </source>
</evidence>
<evidence type="ECO:0000256" key="7">
    <source>
        <dbReference type="ARBA" id="ARBA00022528"/>
    </source>
</evidence>
<comment type="catalytic activity">
    <reaction evidence="19 21">
        <text>pyruvate + ATP = phosphoenolpyruvate + ADP + H(+)</text>
        <dbReference type="Rhea" id="RHEA:18157"/>
        <dbReference type="ChEBI" id="CHEBI:15361"/>
        <dbReference type="ChEBI" id="CHEBI:15378"/>
        <dbReference type="ChEBI" id="CHEBI:30616"/>
        <dbReference type="ChEBI" id="CHEBI:58702"/>
        <dbReference type="ChEBI" id="CHEBI:456216"/>
        <dbReference type="EC" id="2.7.1.40"/>
    </reaction>
</comment>
<evidence type="ECO:0000256" key="16">
    <source>
        <dbReference type="ARBA" id="ARBA00022958"/>
    </source>
</evidence>
<comment type="subunit">
    <text evidence="20">Oligomer of alpha and beta subunits.</text>
</comment>
<evidence type="ECO:0000313" key="25">
    <source>
        <dbReference type="Proteomes" id="UP001642260"/>
    </source>
</evidence>
<dbReference type="Proteomes" id="UP001642260">
    <property type="component" value="Unassembled WGS sequence"/>
</dbReference>
<dbReference type="NCBIfam" id="TIGR01064">
    <property type="entry name" value="pyruv_kin"/>
    <property type="match status" value="1"/>
</dbReference>
<evidence type="ECO:0000256" key="4">
    <source>
        <dbReference type="ARBA" id="ARBA00004997"/>
    </source>
</evidence>
<keyword evidence="9 21" id="KW-0808">Transferase</keyword>
<dbReference type="SUPFAM" id="SSF52935">
    <property type="entry name" value="PK C-terminal domain-like"/>
    <property type="match status" value="1"/>
</dbReference>
<evidence type="ECO:0000256" key="2">
    <source>
        <dbReference type="ARBA" id="ARBA00001958"/>
    </source>
</evidence>
<keyword evidence="15" id="KW-0809">Transit peptide</keyword>
<dbReference type="GO" id="GO:0004743">
    <property type="term" value="F:pyruvate kinase activity"/>
    <property type="evidence" value="ECO:0007669"/>
    <property type="project" value="UniProtKB-EC"/>
</dbReference>
<dbReference type="InterPro" id="IPR015795">
    <property type="entry name" value="Pyrv_Knase_C"/>
</dbReference>
<dbReference type="GO" id="GO:0009570">
    <property type="term" value="C:chloroplast stroma"/>
    <property type="evidence" value="ECO:0007669"/>
    <property type="project" value="UniProtKB-SubCell"/>
</dbReference>
<comment type="subcellular location">
    <subcellularLocation>
        <location evidence="3">Plastid</location>
        <location evidence="3">Chloroplast stroma</location>
    </subcellularLocation>
</comment>
<dbReference type="InterPro" id="IPR040442">
    <property type="entry name" value="Pyrv_kinase-like_dom_sf"/>
</dbReference>
<feature type="domain" description="Pyruvate kinase barrel" evidence="22">
    <location>
        <begin position="110"/>
        <end position="429"/>
    </location>
</feature>
<dbReference type="Pfam" id="PF00224">
    <property type="entry name" value="PK"/>
    <property type="match status" value="1"/>
</dbReference>
<evidence type="ECO:0000256" key="17">
    <source>
        <dbReference type="ARBA" id="ARBA00023152"/>
    </source>
</evidence>
<keyword evidence="17 21" id="KW-0324">Glycolysis</keyword>
<keyword evidence="7" id="KW-0150">Chloroplast</keyword>
<dbReference type="InterPro" id="IPR001697">
    <property type="entry name" value="Pyr_Knase"/>
</dbReference>
<evidence type="ECO:0000256" key="18">
    <source>
        <dbReference type="ARBA" id="ARBA00023317"/>
    </source>
</evidence>
<dbReference type="PRINTS" id="PR01050">
    <property type="entry name" value="PYRUVTKNASE"/>
</dbReference>
<evidence type="ECO:0000256" key="14">
    <source>
        <dbReference type="ARBA" id="ARBA00022842"/>
    </source>
</evidence>
<dbReference type="FunFam" id="2.40.33.10:FF:000003">
    <property type="entry name" value="Pyruvate kinase"/>
    <property type="match status" value="1"/>
</dbReference>
<dbReference type="InterPro" id="IPR011037">
    <property type="entry name" value="Pyrv_Knase-like_insert_dom_sf"/>
</dbReference>
<dbReference type="NCBIfam" id="NF004491">
    <property type="entry name" value="PRK05826.1"/>
    <property type="match status" value="1"/>
</dbReference>
<dbReference type="GO" id="GO:0000287">
    <property type="term" value="F:magnesium ion binding"/>
    <property type="evidence" value="ECO:0007669"/>
    <property type="project" value="UniProtKB-ARBA"/>
</dbReference>
<keyword evidence="14 21" id="KW-0460">Magnesium</keyword>
<keyword evidence="10" id="KW-0479">Metal-binding</keyword>
<evidence type="ECO:0000256" key="21">
    <source>
        <dbReference type="RuleBase" id="RU000504"/>
    </source>
</evidence>
<evidence type="ECO:0000256" key="12">
    <source>
        <dbReference type="ARBA" id="ARBA00022777"/>
    </source>
</evidence>
<gene>
    <name evidence="24" type="ORF">ERUC_LOCUS13004</name>
</gene>
<dbReference type="SUPFAM" id="SSF50800">
    <property type="entry name" value="PK beta-barrel domain-like"/>
    <property type="match status" value="1"/>
</dbReference>
<dbReference type="Pfam" id="PF02887">
    <property type="entry name" value="PK_C"/>
    <property type="match status" value="1"/>
</dbReference>
<comment type="pathway">
    <text evidence="4 21">Carbohydrate degradation; glycolysis; pyruvate from D-glyceraldehyde 3-phosphate: step 5/5.</text>
</comment>
<evidence type="ECO:0000256" key="1">
    <source>
        <dbReference type="ARBA" id="ARBA00001946"/>
    </source>
</evidence>
<protein>
    <recommendedName>
        <fullName evidence="6 21">Pyruvate kinase</fullName>
        <ecNumber evidence="6 21">2.7.1.40</ecNumber>
    </recommendedName>
</protein>
<dbReference type="Gene3D" id="3.20.20.60">
    <property type="entry name" value="Phosphoenolpyruvate-binding domains"/>
    <property type="match status" value="1"/>
</dbReference>
<keyword evidence="13" id="KW-0067">ATP-binding</keyword>
<reference evidence="24 25" key="1">
    <citation type="submission" date="2022-03" db="EMBL/GenBank/DDBJ databases">
        <authorList>
            <person name="Macdonald S."/>
            <person name="Ahmed S."/>
            <person name="Newling K."/>
        </authorList>
    </citation>
    <scope>NUCLEOTIDE SEQUENCE [LARGE SCALE GENOMIC DNA]</scope>
</reference>
<keyword evidence="25" id="KW-1185">Reference proteome</keyword>
<evidence type="ECO:0000256" key="6">
    <source>
        <dbReference type="ARBA" id="ARBA00012142"/>
    </source>
</evidence>
<evidence type="ECO:0000256" key="9">
    <source>
        <dbReference type="ARBA" id="ARBA00022679"/>
    </source>
</evidence>
<evidence type="ECO:0000256" key="13">
    <source>
        <dbReference type="ARBA" id="ARBA00022840"/>
    </source>
</evidence>
<dbReference type="GO" id="GO:0016301">
    <property type="term" value="F:kinase activity"/>
    <property type="evidence" value="ECO:0007669"/>
    <property type="project" value="UniProtKB-KW"/>
</dbReference>
<evidence type="ECO:0000256" key="8">
    <source>
        <dbReference type="ARBA" id="ARBA00022640"/>
    </source>
</evidence>
<comment type="similarity">
    <text evidence="5 21">Belongs to the pyruvate kinase family.</text>
</comment>
<dbReference type="PANTHER" id="PTHR11817">
    <property type="entry name" value="PYRUVATE KINASE"/>
    <property type="match status" value="1"/>
</dbReference>
<dbReference type="Gene3D" id="2.40.33.10">
    <property type="entry name" value="PK beta-barrel domain-like"/>
    <property type="match status" value="1"/>
</dbReference>
<evidence type="ECO:0000259" key="23">
    <source>
        <dbReference type="Pfam" id="PF02887"/>
    </source>
</evidence>
<evidence type="ECO:0000256" key="15">
    <source>
        <dbReference type="ARBA" id="ARBA00022946"/>
    </source>
</evidence>
<dbReference type="InterPro" id="IPR036918">
    <property type="entry name" value="Pyrv_Knase_C_sf"/>
</dbReference>
<keyword evidence="16" id="KW-0630">Potassium</keyword>
<evidence type="ECO:0000256" key="5">
    <source>
        <dbReference type="ARBA" id="ARBA00008663"/>
    </source>
</evidence>
<dbReference type="FunFam" id="3.20.20.60:FF:000025">
    <property type="entry name" value="Pyruvate kinase"/>
    <property type="match status" value="1"/>
</dbReference>
<dbReference type="InterPro" id="IPR018209">
    <property type="entry name" value="Pyrv_Knase_AS"/>
</dbReference>
<keyword evidence="18" id="KW-0670">Pyruvate</keyword>
<dbReference type="AlphaFoldDB" id="A0ABC8JM50"/>
<dbReference type="GO" id="GO:0030955">
    <property type="term" value="F:potassium ion binding"/>
    <property type="evidence" value="ECO:0007669"/>
    <property type="project" value="UniProtKB-ARBA"/>
</dbReference>
<comment type="cofactor">
    <cofactor evidence="1">
        <name>Mg(2+)</name>
        <dbReference type="ChEBI" id="CHEBI:18420"/>
    </cofactor>
</comment>
<dbReference type="EMBL" id="CAKOAT010123488">
    <property type="protein sequence ID" value="CAH8334002.1"/>
    <property type="molecule type" value="Genomic_DNA"/>
</dbReference>
<name>A0ABC8JM50_ERUVS</name>
<dbReference type="SUPFAM" id="SSF51621">
    <property type="entry name" value="Phosphoenolpyruvate/pyruvate domain"/>
    <property type="match status" value="1"/>
</dbReference>
<evidence type="ECO:0000313" key="24">
    <source>
        <dbReference type="EMBL" id="CAH8334002.1"/>
    </source>
</evidence>
<evidence type="ECO:0000256" key="10">
    <source>
        <dbReference type="ARBA" id="ARBA00022723"/>
    </source>
</evidence>
<dbReference type="InterPro" id="IPR015813">
    <property type="entry name" value="Pyrv/PenolPyrv_kinase-like_dom"/>
</dbReference>
<proteinExistence type="inferred from homology"/>
<keyword evidence="8" id="KW-0934">Plastid</keyword>
<comment type="caution">
    <text evidence="24">The sequence shown here is derived from an EMBL/GenBank/DDBJ whole genome shotgun (WGS) entry which is preliminary data.</text>
</comment>
<sequence>MSQVVATKTIQGSMLCPNGGSVSTRSDKFLKPASFAVNVLGNEAKKSGRVSVRGRRAVNTTVRSARVETEVIPVSPEDVPNREEQLERFLEMQKFSDTSVGMWSKPTVRRKTKIVCTVGPSTNTREMIWKLAEAGMNVARMNMSHGDHASHKKVIDLVKEYNAQSKDNTIAIMLDTKGPEVRSGDLPQPIMLDPGQEFTFTIERGVSTPSCVSVNYDDFVNDVEAGDMLLVDGGMMSFVVKSKTKETVICEVVDGGELKSRRHLNVRGKSATLPSITEKDWEDIKFGVENKVDFYAVSFVKDAQVVHELKNYLQGCGADIHVIVKIESADSIPNLHSIITASDGAMVARGDLGAELPIEEVPILQERIINLCRSMGKAVIVATNMLESMIVHPTPTRAEVSDIAIAVREGADAVMLSGETAHGKFPLKAAGVMHTVALRTEATITTSSEMPANLGQAFKNHMSEMFAYHATMMSNTLETSTVVFTRTGFMAILLSHYRPSGTIYAFTNEKKIQQRLALYQGVCPIYMEFSDDAEDTFTKALATLLKQGMVKKGEEIAIVQSGSQPIWRSQSTHNIQVRKV</sequence>
<evidence type="ECO:0000256" key="11">
    <source>
        <dbReference type="ARBA" id="ARBA00022741"/>
    </source>
</evidence>
<dbReference type="Gene3D" id="3.40.1380.20">
    <property type="entry name" value="Pyruvate kinase, C-terminal domain"/>
    <property type="match status" value="1"/>
</dbReference>
<feature type="domain" description="Pyruvate kinase C-terminal" evidence="23">
    <location>
        <begin position="467"/>
        <end position="561"/>
    </location>
</feature>
<organism evidence="24 25">
    <name type="scientific">Eruca vesicaria subsp. sativa</name>
    <name type="common">Garden rocket</name>
    <name type="synonym">Eruca sativa</name>
    <dbReference type="NCBI Taxonomy" id="29727"/>
    <lineage>
        <taxon>Eukaryota</taxon>
        <taxon>Viridiplantae</taxon>
        <taxon>Streptophyta</taxon>
        <taxon>Embryophyta</taxon>
        <taxon>Tracheophyta</taxon>
        <taxon>Spermatophyta</taxon>
        <taxon>Magnoliopsida</taxon>
        <taxon>eudicotyledons</taxon>
        <taxon>Gunneridae</taxon>
        <taxon>Pentapetalae</taxon>
        <taxon>rosids</taxon>
        <taxon>malvids</taxon>
        <taxon>Brassicales</taxon>
        <taxon>Brassicaceae</taxon>
        <taxon>Brassiceae</taxon>
        <taxon>Eruca</taxon>
    </lineage>
</organism>
<dbReference type="FunFam" id="3.40.1380.20:FF:000008">
    <property type="entry name" value="Pyruvate kinase"/>
    <property type="match status" value="1"/>
</dbReference>
<dbReference type="EC" id="2.7.1.40" evidence="6 21"/>